<dbReference type="Gene3D" id="1.10.4160.10">
    <property type="entry name" value="Hydantoin permease"/>
    <property type="match status" value="1"/>
</dbReference>
<evidence type="ECO:0000256" key="6">
    <source>
        <dbReference type="SAM" id="Phobius"/>
    </source>
</evidence>
<dbReference type="GO" id="GO:0015209">
    <property type="term" value="F:cytosine transmembrane transporter activity"/>
    <property type="evidence" value="ECO:0007669"/>
    <property type="project" value="InterPro"/>
</dbReference>
<keyword evidence="8" id="KW-1185">Reference proteome</keyword>
<evidence type="ECO:0000256" key="1">
    <source>
        <dbReference type="ARBA" id="ARBA00004141"/>
    </source>
</evidence>
<evidence type="ECO:0000256" key="5">
    <source>
        <dbReference type="ARBA" id="ARBA00023136"/>
    </source>
</evidence>
<feature type="transmembrane region" description="Helical" evidence="6">
    <location>
        <begin position="349"/>
        <end position="368"/>
    </location>
</feature>
<keyword evidence="5 6" id="KW-0472">Membrane</keyword>
<feature type="transmembrane region" description="Helical" evidence="6">
    <location>
        <begin position="36"/>
        <end position="56"/>
    </location>
</feature>
<evidence type="ECO:0000256" key="2">
    <source>
        <dbReference type="ARBA" id="ARBA00008974"/>
    </source>
</evidence>
<feature type="transmembrane region" description="Helical" evidence="6">
    <location>
        <begin position="163"/>
        <end position="185"/>
    </location>
</feature>
<evidence type="ECO:0000256" key="3">
    <source>
        <dbReference type="ARBA" id="ARBA00022692"/>
    </source>
</evidence>
<feature type="transmembrane region" description="Helical" evidence="6">
    <location>
        <begin position="197"/>
        <end position="217"/>
    </location>
</feature>
<sequence>MSTTTITGDETNWEIAEYEDSPVPAERRRGLGSVSAVWFGFPMVLTCAIFGGLIVYSLGFWLGLLAIAVGNICMMLYVGALSVIAGRSGKNFALTAAESFGKAGAFLPSAFLATIVIGWFAFQTGMAGAILHDTLGWHEQLTALAAGIAFIGVTLLGIRALSAIGLVAAPVYVILGLVAIGLAVADGGGSPTSYQGSAGAAAMSFGAAVTLVIASFIDSGTMTADFTRWSRNGREAFLAAASAFPVGNSIALVIGGLVVALGGSADPAADGGNFLGLLVDHGGLLVPLAVAFVFINLGSVCAHCLYNGAVGWSQLSGGTMRRLTLILGAVGVVLAVAGIWSYFEQWLNLLGVIVPPIGAVVILDQLILPRFGLGAANRETRWYWPAFISWAGGAVAALITHEFAPWLSDAVIGFLAAALILTLCATRTARSTKEIPA</sequence>
<dbReference type="Pfam" id="PF02133">
    <property type="entry name" value="Transp_cyt_pur"/>
    <property type="match status" value="1"/>
</dbReference>
<dbReference type="RefSeq" id="WP_084493332.1">
    <property type="nucleotide sequence ID" value="NZ_JAAXOT010000010.1"/>
</dbReference>
<feature type="transmembrane region" description="Helical" evidence="6">
    <location>
        <begin position="62"/>
        <end position="84"/>
    </location>
</feature>
<evidence type="ECO:0000313" key="8">
    <source>
        <dbReference type="Proteomes" id="UP000570678"/>
    </source>
</evidence>
<organism evidence="7 8">
    <name type="scientific">Nocardia flavorosea</name>
    <dbReference type="NCBI Taxonomy" id="53429"/>
    <lineage>
        <taxon>Bacteria</taxon>
        <taxon>Bacillati</taxon>
        <taxon>Actinomycetota</taxon>
        <taxon>Actinomycetes</taxon>
        <taxon>Mycobacteriales</taxon>
        <taxon>Nocardiaceae</taxon>
        <taxon>Nocardia</taxon>
    </lineage>
</organism>
<feature type="transmembrane region" description="Helical" evidence="6">
    <location>
        <begin position="137"/>
        <end position="156"/>
    </location>
</feature>
<feature type="transmembrane region" description="Helical" evidence="6">
    <location>
        <begin position="380"/>
        <end position="400"/>
    </location>
</feature>
<accession>A0A846YLJ7</accession>
<name>A0A846YLJ7_9NOCA</name>
<dbReference type="AlphaFoldDB" id="A0A846YLJ7"/>
<comment type="subcellular location">
    <subcellularLocation>
        <location evidence="1">Membrane</location>
        <topology evidence="1">Multi-pass membrane protein</topology>
    </subcellularLocation>
</comment>
<protein>
    <submittedName>
        <fullName evidence="7">Cytosine permease</fullName>
    </submittedName>
</protein>
<feature type="transmembrane region" description="Helical" evidence="6">
    <location>
        <begin position="237"/>
        <end position="262"/>
    </location>
</feature>
<keyword evidence="3 6" id="KW-0812">Transmembrane</keyword>
<feature type="transmembrane region" description="Helical" evidence="6">
    <location>
        <begin position="105"/>
        <end position="131"/>
    </location>
</feature>
<dbReference type="Proteomes" id="UP000570678">
    <property type="component" value="Unassembled WGS sequence"/>
</dbReference>
<keyword evidence="4 6" id="KW-1133">Transmembrane helix</keyword>
<comment type="similarity">
    <text evidence="2">Belongs to the purine-cytosine permease (2.A.39) family.</text>
</comment>
<dbReference type="GO" id="GO:0005886">
    <property type="term" value="C:plasma membrane"/>
    <property type="evidence" value="ECO:0007669"/>
    <property type="project" value="TreeGrafter"/>
</dbReference>
<evidence type="ECO:0000256" key="4">
    <source>
        <dbReference type="ARBA" id="ARBA00022989"/>
    </source>
</evidence>
<dbReference type="EMBL" id="JAAXOT010000010">
    <property type="protein sequence ID" value="NKY58464.1"/>
    <property type="molecule type" value="Genomic_DNA"/>
</dbReference>
<dbReference type="PANTHER" id="PTHR30569:SF0">
    <property type="entry name" value="CYTOSINE PERMEASE"/>
    <property type="match status" value="1"/>
</dbReference>
<proteinExistence type="inferred from homology"/>
<reference evidence="7 8" key="1">
    <citation type="submission" date="2020-04" db="EMBL/GenBank/DDBJ databases">
        <title>MicrobeNet Type strains.</title>
        <authorList>
            <person name="Nicholson A.C."/>
        </authorList>
    </citation>
    <scope>NUCLEOTIDE SEQUENCE [LARGE SCALE GENOMIC DNA]</scope>
    <source>
        <strain evidence="7 8">JCM 3332</strain>
    </source>
</reference>
<dbReference type="PANTHER" id="PTHR30569">
    <property type="entry name" value="CYTOSINE TRANSPORTER CODB"/>
    <property type="match status" value="1"/>
</dbReference>
<feature type="transmembrane region" description="Helical" evidence="6">
    <location>
        <begin position="406"/>
        <end position="425"/>
    </location>
</feature>
<evidence type="ECO:0000313" key="7">
    <source>
        <dbReference type="EMBL" id="NKY58464.1"/>
    </source>
</evidence>
<dbReference type="InterPro" id="IPR030191">
    <property type="entry name" value="CodB"/>
</dbReference>
<gene>
    <name evidence="7" type="ORF">HGA15_20435</name>
</gene>
<feature type="transmembrane region" description="Helical" evidence="6">
    <location>
        <begin position="282"/>
        <end position="302"/>
    </location>
</feature>
<comment type="caution">
    <text evidence="7">The sequence shown here is derived from an EMBL/GenBank/DDBJ whole genome shotgun (WGS) entry which is preliminary data.</text>
</comment>
<feature type="transmembrane region" description="Helical" evidence="6">
    <location>
        <begin position="323"/>
        <end position="343"/>
    </location>
</feature>
<dbReference type="InterPro" id="IPR001248">
    <property type="entry name" value="Pur-cyt_permease"/>
</dbReference>